<dbReference type="Proteomes" id="UP000758603">
    <property type="component" value="Unassembled WGS sequence"/>
</dbReference>
<comment type="cofactor">
    <cofactor evidence="1 7">
        <name>heme</name>
        <dbReference type="ChEBI" id="CHEBI:30413"/>
    </cofactor>
</comment>
<keyword evidence="8" id="KW-0472">Membrane</keyword>
<keyword evidence="6" id="KW-0560">Oxidoreductase</keyword>
<dbReference type="Pfam" id="PF00067">
    <property type="entry name" value="p450"/>
    <property type="match status" value="2"/>
</dbReference>
<dbReference type="GeneID" id="70136401"/>
<evidence type="ECO:0000313" key="9">
    <source>
        <dbReference type="EMBL" id="KAH6653117.1"/>
    </source>
</evidence>
<evidence type="ECO:0000256" key="5">
    <source>
        <dbReference type="ARBA" id="ARBA00023004"/>
    </source>
</evidence>
<protein>
    <submittedName>
        <fullName evidence="9">Cytochrome P450</fullName>
    </submittedName>
</protein>
<accession>A0A9P8ZWN0</accession>
<keyword evidence="4 7" id="KW-0479">Metal-binding</keyword>
<proteinExistence type="inferred from homology"/>
<evidence type="ECO:0000313" key="10">
    <source>
        <dbReference type="Proteomes" id="UP000758603"/>
    </source>
</evidence>
<keyword evidence="8" id="KW-1133">Transmembrane helix</keyword>
<dbReference type="GO" id="GO:0016705">
    <property type="term" value="F:oxidoreductase activity, acting on paired donors, with incorporation or reduction of molecular oxygen"/>
    <property type="evidence" value="ECO:0007669"/>
    <property type="project" value="InterPro"/>
</dbReference>
<organism evidence="9 10">
    <name type="scientific">Truncatella angustata</name>
    <dbReference type="NCBI Taxonomy" id="152316"/>
    <lineage>
        <taxon>Eukaryota</taxon>
        <taxon>Fungi</taxon>
        <taxon>Dikarya</taxon>
        <taxon>Ascomycota</taxon>
        <taxon>Pezizomycotina</taxon>
        <taxon>Sordariomycetes</taxon>
        <taxon>Xylariomycetidae</taxon>
        <taxon>Amphisphaeriales</taxon>
        <taxon>Sporocadaceae</taxon>
        <taxon>Truncatella</taxon>
    </lineage>
</organism>
<dbReference type="GO" id="GO:0005506">
    <property type="term" value="F:iron ion binding"/>
    <property type="evidence" value="ECO:0007669"/>
    <property type="project" value="InterPro"/>
</dbReference>
<dbReference type="PRINTS" id="PR00385">
    <property type="entry name" value="P450"/>
</dbReference>
<feature type="binding site" description="axial binding residue" evidence="7">
    <location>
        <position position="514"/>
    </location>
    <ligand>
        <name>heme</name>
        <dbReference type="ChEBI" id="CHEBI:30413"/>
    </ligand>
    <ligandPart>
        <name>Fe</name>
        <dbReference type="ChEBI" id="CHEBI:18248"/>
    </ligandPart>
</feature>
<evidence type="ECO:0000256" key="7">
    <source>
        <dbReference type="PIRSR" id="PIRSR602403-1"/>
    </source>
</evidence>
<dbReference type="EMBL" id="JAGPXC010000005">
    <property type="protein sequence ID" value="KAH6653117.1"/>
    <property type="molecule type" value="Genomic_DNA"/>
</dbReference>
<dbReference type="InterPro" id="IPR002403">
    <property type="entry name" value="Cyt_P450_E_grp-IV"/>
</dbReference>
<evidence type="ECO:0000256" key="1">
    <source>
        <dbReference type="ARBA" id="ARBA00001971"/>
    </source>
</evidence>
<evidence type="ECO:0000256" key="3">
    <source>
        <dbReference type="ARBA" id="ARBA00022617"/>
    </source>
</evidence>
<dbReference type="InterPro" id="IPR001128">
    <property type="entry name" value="Cyt_P450"/>
</dbReference>
<dbReference type="RefSeq" id="XP_045957394.1">
    <property type="nucleotide sequence ID" value="XM_046107510.1"/>
</dbReference>
<reference evidence="9" key="1">
    <citation type="journal article" date="2021" name="Nat. Commun.">
        <title>Genetic determinants of endophytism in the Arabidopsis root mycobiome.</title>
        <authorList>
            <person name="Mesny F."/>
            <person name="Miyauchi S."/>
            <person name="Thiergart T."/>
            <person name="Pickel B."/>
            <person name="Atanasova L."/>
            <person name="Karlsson M."/>
            <person name="Huettel B."/>
            <person name="Barry K.W."/>
            <person name="Haridas S."/>
            <person name="Chen C."/>
            <person name="Bauer D."/>
            <person name="Andreopoulos W."/>
            <person name="Pangilinan J."/>
            <person name="LaButti K."/>
            <person name="Riley R."/>
            <person name="Lipzen A."/>
            <person name="Clum A."/>
            <person name="Drula E."/>
            <person name="Henrissat B."/>
            <person name="Kohler A."/>
            <person name="Grigoriev I.V."/>
            <person name="Martin F.M."/>
            <person name="Hacquard S."/>
        </authorList>
    </citation>
    <scope>NUCLEOTIDE SEQUENCE</scope>
    <source>
        <strain evidence="9">MPI-SDFR-AT-0073</strain>
    </source>
</reference>
<comment type="similarity">
    <text evidence="2">Belongs to the cytochrome P450 family.</text>
</comment>
<dbReference type="PRINTS" id="PR00465">
    <property type="entry name" value="EP450IV"/>
</dbReference>
<keyword evidence="5 7" id="KW-0408">Iron</keyword>
<dbReference type="OrthoDB" id="1470350at2759"/>
<keyword evidence="8" id="KW-0812">Transmembrane</keyword>
<dbReference type="PANTHER" id="PTHR24305:SF232">
    <property type="entry name" value="P450, PUTATIVE (EUROFUNG)-RELATED"/>
    <property type="match status" value="1"/>
</dbReference>
<dbReference type="Gene3D" id="1.10.630.10">
    <property type="entry name" value="Cytochrome P450"/>
    <property type="match status" value="1"/>
</dbReference>
<dbReference type="SUPFAM" id="SSF48264">
    <property type="entry name" value="Cytochrome P450"/>
    <property type="match status" value="1"/>
</dbReference>
<dbReference type="GO" id="GO:0020037">
    <property type="term" value="F:heme binding"/>
    <property type="evidence" value="ECO:0007669"/>
    <property type="project" value="InterPro"/>
</dbReference>
<keyword evidence="10" id="KW-1185">Reference proteome</keyword>
<evidence type="ECO:0000256" key="4">
    <source>
        <dbReference type="ARBA" id="ARBA00022723"/>
    </source>
</evidence>
<dbReference type="AlphaFoldDB" id="A0A9P8ZWN0"/>
<dbReference type="InterPro" id="IPR050121">
    <property type="entry name" value="Cytochrome_P450_monoxygenase"/>
</dbReference>
<feature type="transmembrane region" description="Helical" evidence="8">
    <location>
        <begin position="6"/>
        <end position="27"/>
    </location>
</feature>
<dbReference type="PANTHER" id="PTHR24305">
    <property type="entry name" value="CYTOCHROME P450"/>
    <property type="match status" value="1"/>
</dbReference>
<name>A0A9P8ZWN0_9PEZI</name>
<sequence>MSVYYTQWSLVLNLAISLSAIALYALYRCLLPTPIRGIPYNPDAAKRLLGDAPDMLREVSATGEFGVWCAKQVEKMNSPVCQVFIRPFAKPWILVADFRESRDILMRRREFDKSKFISDGMACLGDFHGLFQTGDAFKSNRQLVQDLMTSSFLNNFAGPAIHDMGLELVELLGMKMKLANGRPFSVSADIEYTAVDSMLRFAFGENWTETTLGPQIDLLRHIEPSDIGDGDLDKAVDFPKFELDGFLWSIYETPKIMERATVSWFPKLSFWWWSKQSWYKKVFAQKNQVLKEQVRKAIDNYRSGRVKSAVEHMLMREAARAEKHGQEPDFHSHIIADEIFGDIVAGHHTTSGAMLWLIKYLVDYPDVQIKLRTILRGKFPSAVEETRSPSFQELRSAKIPYLEACIEEMNRLNAFTVTRHALRDTQILGYPIPRGTEVFMVSNGPGYLAPSLPVDSSKRTETSRTAKLRDKWDDTQDLTIFQPDRWLVDSGDGNVDFDGAAGPQLVFGLGPRACWGRRLAHLELRTVIALLIWNYELLKVPQALNSYGAHEGIARVPHVCYIRLKEAQIEKND</sequence>
<comment type="caution">
    <text evidence="9">The sequence shown here is derived from an EMBL/GenBank/DDBJ whole genome shotgun (WGS) entry which is preliminary data.</text>
</comment>
<keyword evidence="3 7" id="KW-0349">Heme</keyword>
<keyword evidence="6" id="KW-0503">Monooxygenase</keyword>
<gene>
    <name evidence="9" type="ORF">BKA67DRAFT_659758</name>
</gene>
<dbReference type="InterPro" id="IPR036396">
    <property type="entry name" value="Cyt_P450_sf"/>
</dbReference>
<evidence type="ECO:0000256" key="8">
    <source>
        <dbReference type="SAM" id="Phobius"/>
    </source>
</evidence>
<dbReference type="GO" id="GO:0004497">
    <property type="term" value="F:monooxygenase activity"/>
    <property type="evidence" value="ECO:0007669"/>
    <property type="project" value="UniProtKB-KW"/>
</dbReference>
<evidence type="ECO:0000256" key="2">
    <source>
        <dbReference type="ARBA" id="ARBA00010617"/>
    </source>
</evidence>
<evidence type="ECO:0000256" key="6">
    <source>
        <dbReference type="ARBA" id="ARBA00023033"/>
    </source>
</evidence>